<name>A0A4R1RLP1_9FLAO</name>
<reference evidence="1 2" key="1">
    <citation type="submission" date="2019-03" db="EMBL/GenBank/DDBJ databases">
        <title>Genomic Encyclopedia of Type Strains, Phase IV (KMG-IV): sequencing the most valuable type-strain genomes for metagenomic binning, comparative biology and taxonomic classification.</title>
        <authorList>
            <person name="Goeker M."/>
        </authorList>
    </citation>
    <scope>NUCLEOTIDE SEQUENCE [LARGE SCALE GENOMIC DNA]</scope>
    <source>
        <strain evidence="1 2">DSM 18792</strain>
    </source>
</reference>
<dbReference type="Proteomes" id="UP000295455">
    <property type="component" value="Unassembled WGS sequence"/>
</dbReference>
<proteinExistence type="predicted"/>
<evidence type="ECO:0008006" key="3">
    <source>
        <dbReference type="Google" id="ProtNLM"/>
    </source>
</evidence>
<dbReference type="OrthoDB" id="7060211at2"/>
<dbReference type="EMBL" id="SLUP01000003">
    <property type="protein sequence ID" value="TCL67026.1"/>
    <property type="molecule type" value="Genomic_DNA"/>
</dbReference>
<evidence type="ECO:0000313" key="2">
    <source>
        <dbReference type="Proteomes" id="UP000295455"/>
    </source>
</evidence>
<dbReference type="RefSeq" id="WP_132217372.1">
    <property type="nucleotide sequence ID" value="NZ_OX156936.1"/>
</dbReference>
<dbReference type="AlphaFoldDB" id="A0A4R1RLP1"/>
<keyword evidence="2" id="KW-1185">Reference proteome</keyword>
<protein>
    <recommendedName>
        <fullName evidence="3">DUF4276 family protein</fullName>
    </recommendedName>
</protein>
<evidence type="ECO:0000313" key="1">
    <source>
        <dbReference type="EMBL" id="TCL67026.1"/>
    </source>
</evidence>
<comment type="caution">
    <text evidence="1">The sequence shown here is derived from an EMBL/GenBank/DDBJ whole genome shotgun (WGS) entry which is preliminary data.</text>
</comment>
<accession>A0A4R1RLP1</accession>
<gene>
    <name evidence="1" type="ORF">EV196_103449</name>
</gene>
<organism evidence="1 2">
    <name type="scientific">Mariniflexile fucanivorans</name>
    <dbReference type="NCBI Taxonomy" id="264023"/>
    <lineage>
        <taxon>Bacteria</taxon>
        <taxon>Pseudomonadati</taxon>
        <taxon>Bacteroidota</taxon>
        <taxon>Flavobacteriia</taxon>
        <taxon>Flavobacteriales</taxon>
        <taxon>Flavobacteriaceae</taxon>
        <taxon>Mariniflexile</taxon>
    </lineage>
</organism>
<sequence>MNLYFILEGEKTEVLLYPKWINYVLPNYSEVDFENQATQDCYYIFSGGGIPSIYNHTINAIKNINDNPIYDKLIVCLDGEEIGVDARIDEIKNHINHSGVHLNNNCEIHFVVQNICIETWFLGNRKIVKKVPVGLKLRDFIEHYNITEEDPELMDKMEMYRNKAHFHYSYFKEILKEHNLIYRKSKPTIVMEKSYFQQLEKRVDETEHLPTFKQLIDLLYSFV</sequence>